<keyword evidence="3" id="KW-1185">Reference proteome</keyword>
<feature type="compositionally biased region" description="Basic and acidic residues" evidence="1">
    <location>
        <begin position="20"/>
        <end position="29"/>
    </location>
</feature>
<evidence type="ECO:0000256" key="1">
    <source>
        <dbReference type="SAM" id="MobiDB-lite"/>
    </source>
</evidence>
<reference evidence="2 3" key="1">
    <citation type="submission" date="2018-06" db="EMBL/GenBank/DDBJ databases">
        <title>Genomic Encyclopedia of Type Strains, Phase III (KMG-III): the genomes of soil and plant-associated and newly described type strains.</title>
        <authorList>
            <person name="Whitman W."/>
        </authorList>
    </citation>
    <scope>NUCLEOTIDE SEQUENCE [LARGE SCALE GENOMIC DNA]</scope>
    <source>
        <strain evidence="2 3">CGMCC 1.8979</strain>
    </source>
</reference>
<gene>
    <name evidence="2" type="ORF">B0I26_102254</name>
</gene>
<sequence>MAKNHGQKGKPNADTVKPVIAKEELEKATHPTKRQNAPQ</sequence>
<dbReference type="AlphaFoldDB" id="A0A327YMV3"/>
<organism evidence="2 3">
    <name type="scientific">Paranoxybacillus vitaminiphilus</name>
    <dbReference type="NCBI Taxonomy" id="581036"/>
    <lineage>
        <taxon>Bacteria</taxon>
        <taxon>Bacillati</taxon>
        <taxon>Bacillota</taxon>
        <taxon>Bacilli</taxon>
        <taxon>Bacillales</taxon>
        <taxon>Anoxybacillaceae</taxon>
        <taxon>Paranoxybacillus</taxon>
    </lineage>
</organism>
<proteinExistence type="predicted"/>
<name>A0A327YMV3_9BACL</name>
<comment type="caution">
    <text evidence="2">The sequence shown here is derived from an EMBL/GenBank/DDBJ whole genome shotgun (WGS) entry which is preliminary data.</text>
</comment>
<evidence type="ECO:0000313" key="2">
    <source>
        <dbReference type="EMBL" id="RAK22263.1"/>
    </source>
</evidence>
<accession>A0A327YMV3</accession>
<feature type="region of interest" description="Disordered" evidence="1">
    <location>
        <begin position="1"/>
        <end position="39"/>
    </location>
</feature>
<protein>
    <submittedName>
        <fullName evidence="2">Uncharacterized protein</fullName>
    </submittedName>
</protein>
<dbReference type="EMBL" id="QLMH01000002">
    <property type="protein sequence ID" value="RAK22263.1"/>
    <property type="molecule type" value="Genomic_DNA"/>
</dbReference>
<evidence type="ECO:0000313" key="3">
    <source>
        <dbReference type="Proteomes" id="UP000248555"/>
    </source>
</evidence>
<dbReference type="Proteomes" id="UP000248555">
    <property type="component" value="Unassembled WGS sequence"/>
</dbReference>